<comment type="caution">
    <text evidence="4">The sequence shown here is derived from an EMBL/GenBank/DDBJ whole genome shotgun (WGS) entry which is preliminary data.</text>
</comment>
<dbReference type="Gene3D" id="3.40.50.150">
    <property type="entry name" value="Vaccinia Virus protein VP39"/>
    <property type="match status" value="1"/>
</dbReference>
<keyword evidence="2 4" id="KW-0808">Transferase</keyword>
<reference evidence="4" key="1">
    <citation type="journal article" date="2018" name="Genome Biol.">
        <title>SKESA: strategic k-mer extension for scrupulous assemblies.</title>
        <authorList>
            <person name="Souvorov A."/>
            <person name="Agarwala R."/>
            <person name="Lipman D.J."/>
        </authorList>
    </citation>
    <scope>NUCLEOTIDE SEQUENCE</scope>
    <source>
        <strain evidence="4">BCW_6535</strain>
    </source>
</reference>
<gene>
    <name evidence="4" type="ORF">GDL23_22760</name>
</gene>
<organism evidence="4">
    <name type="scientific">Salmonella enterica</name>
    <name type="common">Salmonella choleraesuis</name>
    <dbReference type="NCBI Taxonomy" id="28901"/>
    <lineage>
        <taxon>Bacteria</taxon>
        <taxon>Pseudomonadati</taxon>
        <taxon>Pseudomonadota</taxon>
        <taxon>Gammaproteobacteria</taxon>
        <taxon>Enterobacterales</taxon>
        <taxon>Enterobacteriaceae</taxon>
        <taxon>Salmonella</taxon>
    </lineage>
</organism>
<evidence type="ECO:0000256" key="2">
    <source>
        <dbReference type="ARBA" id="ARBA00022679"/>
    </source>
</evidence>
<evidence type="ECO:0000256" key="1">
    <source>
        <dbReference type="ARBA" id="ARBA00022603"/>
    </source>
</evidence>
<keyword evidence="1 4" id="KW-0489">Methyltransferase</keyword>
<proteinExistence type="predicted"/>
<dbReference type="GO" id="GO:0032259">
    <property type="term" value="P:methylation"/>
    <property type="evidence" value="ECO:0007669"/>
    <property type="project" value="UniProtKB-KW"/>
</dbReference>
<feature type="domain" description="DNA methylase N-4/N-6" evidence="3">
    <location>
        <begin position="104"/>
        <end position="246"/>
    </location>
</feature>
<dbReference type="InterPro" id="IPR029063">
    <property type="entry name" value="SAM-dependent_MTases_sf"/>
</dbReference>
<protein>
    <submittedName>
        <fullName evidence="4">Site-specific DNA-methyltransferase</fullName>
    </submittedName>
</protein>
<dbReference type="SUPFAM" id="SSF53335">
    <property type="entry name" value="S-adenosyl-L-methionine-dependent methyltransferases"/>
    <property type="match status" value="1"/>
</dbReference>
<dbReference type="EMBL" id="DAAAJJ010000044">
    <property type="protein sequence ID" value="HAA0743914.1"/>
    <property type="molecule type" value="Genomic_DNA"/>
</dbReference>
<dbReference type="AlphaFoldDB" id="A0A6V9YX47"/>
<evidence type="ECO:0000259" key="3">
    <source>
        <dbReference type="Pfam" id="PF01555"/>
    </source>
</evidence>
<sequence>MVVLADIKIDDVESEHTEIKKKKRVQGGEATSNVTMSAHLSGNAEVFPQILDLHVPEGAVIADVTFGGGVFWKKVNLDKYKLLATDIANGVDCRDLPYEETSLDALVLDPPYMEGLLRNNASHKAGDGTHSTFRKYYSNGDEKSVAGAPKWHAAVTDLYYKASDEAFRVLKDNGVFIVKCQDEVSANKQWLTHVEIINYCESLGFYTKDLFVVVRSNKAGVSRMKKQVHARKNHSYFLVFIKLPEKKRKKKTL</sequence>
<name>A0A6V9YX47_SALER</name>
<accession>A0A6V9YX47</accession>
<dbReference type="GO" id="GO:0008170">
    <property type="term" value="F:N-methyltransferase activity"/>
    <property type="evidence" value="ECO:0007669"/>
    <property type="project" value="InterPro"/>
</dbReference>
<dbReference type="InterPro" id="IPR002941">
    <property type="entry name" value="DNA_methylase_N4/N6"/>
</dbReference>
<dbReference type="GO" id="GO:0003677">
    <property type="term" value="F:DNA binding"/>
    <property type="evidence" value="ECO:0007669"/>
    <property type="project" value="InterPro"/>
</dbReference>
<evidence type="ECO:0000313" key="4">
    <source>
        <dbReference type="EMBL" id="HAA0743914.1"/>
    </source>
</evidence>
<dbReference type="Pfam" id="PF01555">
    <property type="entry name" value="N6_N4_Mtase"/>
    <property type="match status" value="1"/>
</dbReference>
<reference evidence="4" key="2">
    <citation type="submission" date="2019-10" db="EMBL/GenBank/DDBJ databases">
        <authorList>
            <consortium name="NCBI Pathogen Detection Project"/>
        </authorList>
    </citation>
    <scope>NUCLEOTIDE SEQUENCE</scope>
    <source>
        <strain evidence="4">BCW_6535</strain>
    </source>
</reference>